<dbReference type="Proteomes" id="UP000008386">
    <property type="component" value="Chromosome"/>
</dbReference>
<dbReference type="Pfam" id="PF13186">
    <property type="entry name" value="SPASM"/>
    <property type="match status" value="1"/>
</dbReference>
<keyword evidence="4" id="KW-0479">Metal-binding</keyword>
<comment type="cofactor">
    <cofactor evidence="1">
        <name>[4Fe-4S] cluster</name>
        <dbReference type="ChEBI" id="CHEBI:49883"/>
    </cofactor>
</comment>
<dbReference type="CDD" id="cd21121">
    <property type="entry name" value="SPASM_Cmo-like"/>
    <property type="match status" value="1"/>
</dbReference>
<dbReference type="STRING" id="529709.PYCH_09450"/>
<evidence type="ECO:0000256" key="4">
    <source>
        <dbReference type="ARBA" id="ARBA00022723"/>
    </source>
</evidence>
<dbReference type="AlphaFoldDB" id="F8AEB8"/>
<evidence type="ECO:0000256" key="1">
    <source>
        <dbReference type="ARBA" id="ARBA00001966"/>
    </source>
</evidence>
<dbReference type="InterPro" id="IPR027604">
    <property type="entry name" value="W_rSAM_matur"/>
</dbReference>
<dbReference type="GeneID" id="10837520"/>
<evidence type="ECO:0000256" key="5">
    <source>
        <dbReference type="ARBA" id="ARBA00023004"/>
    </source>
</evidence>
<dbReference type="KEGG" id="pya:PYCH_09450"/>
<dbReference type="SMART" id="SM00729">
    <property type="entry name" value="Elp3"/>
    <property type="match status" value="1"/>
</dbReference>
<dbReference type="GO" id="GO:0046872">
    <property type="term" value="F:metal ion binding"/>
    <property type="evidence" value="ECO:0007669"/>
    <property type="project" value="UniProtKB-KW"/>
</dbReference>
<dbReference type="InterPro" id="IPR034391">
    <property type="entry name" value="AdoMet-like_SPASM_containing"/>
</dbReference>
<proteinExistence type="predicted"/>
<dbReference type="GO" id="GO:0003824">
    <property type="term" value="F:catalytic activity"/>
    <property type="evidence" value="ECO:0007669"/>
    <property type="project" value="InterPro"/>
</dbReference>
<dbReference type="OrthoDB" id="5620at2157"/>
<dbReference type="SFLD" id="SFLDF00570">
    <property type="entry name" value="tungsten_cofactor_oxidoreducas"/>
    <property type="match status" value="1"/>
</dbReference>
<organism evidence="8 9">
    <name type="scientific">Pyrococcus yayanosii (strain CH1 / JCM 16557)</name>
    <dbReference type="NCBI Taxonomy" id="529709"/>
    <lineage>
        <taxon>Archaea</taxon>
        <taxon>Methanobacteriati</taxon>
        <taxon>Methanobacteriota</taxon>
        <taxon>Thermococci</taxon>
        <taxon>Thermococcales</taxon>
        <taxon>Thermococcaceae</taxon>
        <taxon>Pyrococcus</taxon>
    </lineage>
</organism>
<dbReference type="EMBL" id="CP002779">
    <property type="protein sequence ID" value="AEH24630.1"/>
    <property type="molecule type" value="Genomic_DNA"/>
</dbReference>
<dbReference type="SUPFAM" id="SSF102114">
    <property type="entry name" value="Radical SAM enzymes"/>
    <property type="match status" value="1"/>
</dbReference>
<dbReference type="SFLD" id="SFLDG01067">
    <property type="entry name" value="SPASM/twitch_domain_containing"/>
    <property type="match status" value="1"/>
</dbReference>
<dbReference type="InterPro" id="IPR058240">
    <property type="entry name" value="rSAM_sf"/>
</dbReference>
<dbReference type="NCBIfam" id="TIGR04317">
    <property type="entry name" value="W_rSAM_matur"/>
    <property type="match status" value="1"/>
</dbReference>
<dbReference type="PROSITE" id="PS51918">
    <property type="entry name" value="RADICAL_SAM"/>
    <property type="match status" value="1"/>
</dbReference>
<dbReference type="PANTHER" id="PTHR11228">
    <property type="entry name" value="RADICAL SAM DOMAIN PROTEIN"/>
    <property type="match status" value="1"/>
</dbReference>
<evidence type="ECO:0000256" key="3">
    <source>
        <dbReference type="ARBA" id="ARBA00022691"/>
    </source>
</evidence>
<dbReference type="InterPro" id="IPR050377">
    <property type="entry name" value="Radical_SAM_PqqE_MftC-like"/>
</dbReference>
<sequence length="374" mass="43335">MYKFSLWGARILIQPKPDLRYLYIEITNRCNLHCRMCFKQYWEDKEGDMDWDLFLKVLDDAEDLPELKMIYFGGIGEPTVHPRFMDMVREVKKRGFALGISTNGTLLTEGVMEELVELGVDLIYFSMDAVPTAANVLNLGHVTSAVTAKKIGELVKFKREVGTERPFIGVEVVVTKENYDQLPEMALYLKRLGVDSMLVSNLLPMTEEQADQIVYDGSIDMEPYLRKLQRIASGGLFMRIAEFQLRTERYCDFVENNVAVVRWDGEVFPCYRFLHTYPEFIFGRRKKVVTHSFGNVREKSLKEIWVSPEYVMFRFIVRASAYPSCIDCPLNYSCAFVEDTERDCWGNSPSCGDCLWSRRIVLCPIPEEYMGKFL</sequence>
<dbReference type="CDD" id="cd01335">
    <property type="entry name" value="Radical_SAM"/>
    <property type="match status" value="1"/>
</dbReference>
<dbReference type="Gene3D" id="3.20.20.70">
    <property type="entry name" value="Aldolase class I"/>
    <property type="match status" value="1"/>
</dbReference>
<dbReference type="SFLD" id="SFLDG01387">
    <property type="entry name" value="BtrN-like_SPASM_domain_contain"/>
    <property type="match status" value="1"/>
</dbReference>
<keyword evidence="9" id="KW-1185">Reference proteome</keyword>
<dbReference type="InterPro" id="IPR023885">
    <property type="entry name" value="4Fe4S-binding_SPASM_dom"/>
</dbReference>
<protein>
    <submittedName>
        <fullName evidence="8">Tungsten-containing aldehyde ferredoxin oxidoreductase cofactor</fullName>
    </submittedName>
</protein>
<dbReference type="SFLD" id="SFLDS00029">
    <property type="entry name" value="Radical_SAM"/>
    <property type="match status" value="1"/>
</dbReference>
<feature type="domain" description="Radical SAM core" evidence="7">
    <location>
        <begin position="16"/>
        <end position="236"/>
    </location>
</feature>
<dbReference type="RefSeq" id="WP_013905687.1">
    <property type="nucleotide sequence ID" value="NC_015680.1"/>
</dbReference>
<keyword evidence="2" id="KW-0004">4Fe-4S</keyword>
<accession>F8AEB8</accession>
<evidence type="ECO:0000256" key="2">
    <source>
        <dbReference type="ARBA" id="ARBA00022485"/>
    </source>
</evidence>
<keyword evidence="6" id="KW-0411">Iron-sulfur</keyword>
<keyword evidence="3" id="KW-0949">S-adenosyl-L-methionine</keyword>
<dbReference type="InterPro" id="IPR007197">
    <property type="entry name" value="rSAM"/>
</dbReference>
<dbReference type="eggNOG" id="arCOG00938">
    <property type="taxonomic scope" value="Archaea"/>
</dbReference>
<dbReference type="HOGENOM" id="CLU_009273_1_1_2"/>
<evidence type="ECO:0000313" key="9">
    <source>
        <dbReference type="Proteomes" id="UP000008386"/>
    </source>
</evidence>
<dbReference type="GO" id="GO:0051536">
    <property type="term" value="F:iron-sulfur cluster binding"/>
    <property type="evidence" value="ECO:0007669"/>
    <property type="project" value="UniProtKB-KW"/>
</dbReference>
<keyword evidence="5" id="KW-0408">Iron</keyword>
<evidence type="ECO:0000256" key="6">
    <source>
        <dbReference type="ARBA" id="ARBA00023014"/>
    </source>
</evidence>
<dbReference type="PANTHER" id="PTHR11228:SF34">
    <property type="entry name" value="TUNGSTEN-CONTAINING ALDEHYDE FERREDOXIN OXIDOREDUCTASE COFACTOR MODIFYING PROTEIN"/>
    <property type="match status" value="1"/>
</dbReference>
<evidence type="ECO:0000313" key="8">
    <source>
        <dbReference type="EMBL" id="AEH24630.1"/>
    </source>
</evidence>
<evidence type="ECO:0000259" key="7">
    <source>
        <dbReference type="PROSITE" id="PS51918"/>
    </source>
</evidence>
<dbReference type="Pfam" id="PF04055">
    <property type="entry name" value="Radical_SAM"/>
    <property type="match status" value="1"/>
</dbReference>
<gene>
    <name evidence="8" type="ordered locus">PYCH_09450</name>
</gene>
<dbReference type="InterPro" id="IPR013785">
    <property type="entry name" value="Aldolase_TIM"/>
</dbReference>
<reference evidence="8 9" key="1">
    <citation type="journal article" date="2011" name="J. Bacteriol.">
        <title>Complete genome sequence of the obligate piezophilic hyperthermophilic archaeon Pyrococcus yayanosii CH1.</title>
        <authorList>
            <person name="Jun X."/>
            <person name="Lupeng L."/>
            <person name="Minjuan X."/>
            <person name="Oger P."/>
            <person name="Fengping W."/>
            <person name="Jebbar M."/>
            <person name="Xiang X."/>
        </authorList>
    </citation>
    <scope>NUCLEOTIDE SEQUENCE [LARGE SCALE GENOMIC DNA]</scope>
    <source>
        <strain evidence="9">CH1 / JCM 16557</strain>
    </source>
</reference>
<dbReference type="InterPro" id="IPR006638">
    <property type="entry name" value="Elp3/MiaA/NifB-like_rSAM"/>
</dbReference>
<name>F8AEB8_PYRYC</name>